<evidence type="ECO:0000256" key="7">
    <source>
        <dbReference type="SAM" id="SignalP"/>
    </source>
</evidence>
<keyword evidence="4" id="KW-0677">Repeat</keyword>
<keyword evidence="10" id="KW-1185">Reference proteome</keyword>
<comment type="caution">
    <text evidence="9">The sequence shown here is derived from an EMBL/GenBank/DDBJ whole genome shotgun (WGS) entry which is preliminary data.</text>
</comment>
<dbReference type="SUPFAM" id="SSF52058">
    <property type="entry name" value="L domain-like"/>
    <property type="match status" value="1"/>
</dbReference>
<evidence type="ECO:0000313" key="10">
    <source>
        <dbReference type="Proteomes" id="UP001605036"/>
    </source>
</evidence>
<keyword evidence="6" id="KW-0472">Membrane</keyword>
<keyword evidence="5" id="KW-1133">Transmembrane helix</keyword>
<dbReference type="Pfam" id="PF13855">
    <property type="entry name" value="LRR_8"/>
    <property type="match status" value="1"/>
</dbReference>
<feature type="domain" description="Malectin-like" evidence="8">
    <location>
        <begin position="33"/>
        <end position="378"/>
    </location>
</feature>
<protein>
    <recommendedName>
        <fullName evidence="8">Malectin-like domain-containing protein</fullName>
    </recommendedName>
</protein>
<dbReference type="EMBL" id="JBHFFA010000007">
    <property type="protein sequence ID" value="KAL2611402.1"/>
    <property type="molecule type" value="Genomic_DNA"/>
</dbReference>
<sequence>MPKFIYSFVLLILYLCLQAFVSSDAQLTEFRSIDCGATSSYEDAELGFKWETDDNYTKTGITRKMEGQDLPKQLYSYRFFTSRRNKHCYVLPVTTDTTYLLRVRLFPGSGGSSSIDLPVDFNATFNNNLFFSYSAVTDTDRVDVTYESLFHSFEREEIYLCLLPGSKGTPFINSVELRGLPDTSYIVTRNPGEFPQFMVLGDRLNMGPKPGGNSFFRYPDDDFDRFWQPAVPPRFPSFATIDESSFIENLTFFTYTPASGAGDGYNWPPNRTVIDAWVGPQLAFTIPRSRVDTDKLYASFYIAEIRPEVNITAWGVYEDFTYAVDDTSYSYSIGDRRAYTLPLNEVVLKDPKIIHVNVSHVSSSSVDGVILNGFEYYYLYDFNISATYSIDEKALDGLQESFGLQDWQGDPCFPVAWDWLTCDTEASRIQKLKLSHMNLSGPIPENISNLVELTEIYLDNNSLEGSIPESLASLPKLQILALDNNKLTGEIPPGLQNRRGFTFTGNPGLSGAGSGATAQAPGSQPPKSAAVRTIRRTDILLLGMVLWASLFLQVSI</sequence>
<dbReference type="Gene3D" id="3.80.10.10">
    <property type="entry name" value="Ribonuclease Inhibitor"/>
    <property type="match status" value="1"/>
</dbReference>
<evidence type="ECO:0000256" key="5">
    <source>
        <dbReference type="ARBA" id="ARBA00022989"/>
    </source>
</evidence>
<keyword evidence="7" id="KW-0732">Signal</keyword>
<evidence type="ECO:0000256" key="1">
    <source>
        <dbReference type="ARBA" id="ARBA00004167"/>
    </source>
</evidence>
<dbReference type="InterPro" id="IPR024788">
    <property type="entry name" value="Malectin-like_Carb-bd_dom"/>
</dbReference>
<proteinExistence type="predicted"/>
<evidence type="ECO:0000256" key="4">
    <source>
        <dbReference type="ARBA" id="ARBA00022737"/>
    </source>
</evidence>
<dbReference type="Proteomes" id="UP001605036">
    <property type="component" value="Unassembled WGS sequence"/>
</dbReference>
<dbReference type="InterPro" id="IPR032675">
    <property type="entry name" value="LRR_dom_sf"/>
</dbReference>
<comment type="subcellular location">
    <subcellularLocation>
        <location evidence="1">Membrane</location>
        <topology evidence="1">Single-pass membrane protein</topology>
    </subcellularLocation>
</comment>
<evidence type="ECO:0000256" key="3">
    <source>
        <dbReference type="ARBA" id="ARBA00022692"/>
    </source>
</evidence>
<dbReference type="Pfam" id="PF12819">
    <property type="entry name" value="Malectin_like"/>
    <property type="match status" value="1"/>
</dbReference>
<evidence type="ECO:0000256" key="6">
    <source>
        <dbReference type="ARBA" id="ARBA00023136"/>
    </source>
</evidence>
<dbReference type="AlphaFoldDB" id="A0ABD1XR25"/>
<name>A0ABD1XR25_9MARC</name>
<evidence type="ECO:0000313" key="9">
    <source>
        <dbReference type="EMBL" id="KAL2611402.1"/>
    </source>
</evidence>
<gene>
    <name evidence="9" type="ORF">R1flu_023094</name>
</gene>
<dbReference type="InterPro" id="IPR001611">
    <property type="entry name" value="Leu-rich_rpt"/>
</dbReference>
<dbReference type="GO" id="GO:0016020">
    <property type="term" value="C:membrane"/>
    <property type="evidence" value="ECO:0007669"/>
    <property type="project" value="UniProtKB-SubCell"/>
</dbReference>
<feature type="chain" id="PRO_5044798091" description="Malectin-like domain-containing protein" evidence="7">
    <location>
        <begin position="26"/>
        <end position="556"/>
    </location>
</feature>
<dbReference type="PANTHER" id="PTHR45631:SF68">
    <property type="entry name" value="REPEAT FAMILY PROTEIN, PUTATIVE, EXPRESSED-RELATED"/>
    <property type="match status" value="1"/>
</dbReference>
<keyword evidence="2" id="KW-0433">Leucine-rich repeat</keyword>
<evidence type="ECO:0000256" key="2">
    <source>
        <dbReference type="ARBA" id="ARBA00022614"/>
    </source>
</evidence>
<dbReference type="FunFam" id="3.80.10.10:FF:000129">
    <property type="entry name" value="Leucine-rich repeat receptor-like kinase"/>
    <property type="match status" value="1"/>
</dbReference>
<keyword evidence="3" id="KW-0812">Transmembrane</keyword>
<accession>A0ABD1XR25</accession>
<feature type="signal peptide" evidence="7">
    <location>
        <begin position="1"/>
        <end position="25"/>
    </location>
</feature>
<reference evidence="9 10" key="1">
    <citation type="submission" date="2024-09" db="EMBL/GenBank/DDBJ databases">
        <title>Chromosome-scale assembly of Riccia fluitans.</title>
        <authorList>
            <person name="Paukszto L."/>
            <person name="Sawicki J."/>
            <person name="Karawczyk K."/>
            <person name="Piernik-Szablinska J."/>
            <person name="Szczecinska M."/>
            <person name="Mazdziarz M."/>
        </authorList>
    </citation>
    <scope>NUCLEOTIDE SEQUENCE [LARGE SCALE GENOMIC DNA]</scope>
    <source>
        <strain evidence="9">Rf_01</strain>
        <tissue evidence="9">Aerial parts of the thallus</tissue>
    </source>
</reference>
<organism evidence="9 10">
    <name type="scientific">Riccia fluitans</name>
    <dbReference type="NCBI Taxonomy" id="41844"/>
    <lineage>
        <taxon>Eukaryota</taxon>
        <taxon>Viridiplantae</taxon>
        <taxon>Streptophyta</taxon>
        <taxon>Embryophyta</taxon>
        <taxon>Marchantiophyta</taxon>
        <taxon>Marchantiopsida</taxon>
        <taxon>Marchantiidae</taxon>
        <taxon>Marchantiales</taxon>
        <taxon>Ricciaceae</taxon>
        <taxon>Riccia</taxon>
    </lineage>
</organism>
<evidence type="ECO:0000259" key="8">
    <source>
        <dbReference type="Pfam" id="PF12819"/>
    </source>
</evidence>
<dbReference type="PANTHER" id="PTHR45631">
    <property type="entry name" value="OS07G0107800 PROTEIN-RELATED"/>
    <property type="match status" value="1"/>
</dbReference>